<reference evidence="1 2" key="1">
    <citation type="submission" date="2017-06" db="EMBL/GenBank/DDBJ databases">
        <title>Complete genome sequence of Paenibacillus donghaensis KCTC 13049T isolated from East Sea sediment, South Korea.</title>
        <authorList>
            <person name="Jung B.K."/>
            <person name="Hong S.-J."/>
            <person name="Shin J.-H."/>
        </authorList>
    </citation>
    <scope>NUCLEOTIDE SEQUENCE [LARGE SCALE GENOMIC DNA]</scope>
    <source>
        <strain evidence="1 2">KCTC 13049</strain>
    </source>
</reference>
<name>A0A2Z2KQI6_9BACL</name>
<gene>
    <name evidence="1" type="ORF">B9T62_18465</name>
</gene>
<dbReference type="Proteomes" id="UP000249890">
    <property type="component" value="Chromosome"/>
</dbReference>
<evidence type="ECO:0000313" key="1">
    <source>
        <dbReference type="EMBL" id="ASA22591.1"/>
    </source>
</evidence>
<dbReference type="KEGG" id="pdh:B9T62_18465"/>
<sequence length="108" mass="12703">MYSKLRLNYIDTAQELYDQWTKLSHKEKNIEYAKWVEGEITNGHYIIELGQYGVQDTYKIPDYLLLKGSDECWNAILKDWDKRNRKQDINGGTKCLTININVQPNMGT</sequence>
<organism evidence="1 2">
    <name type="scientific">Paenibacillus donghaensis</name>
    <dbReference type="NCBI Taxonomy" id="414771"/>
    <lineage>
        <taxon>Bacteria</taxon>
        <taxon>Bacillati</taxon>
        <taxon>Bacillota</taxon>
        <taxon>Bacilli</taxon>
        <taxon>Bacillales</taxon>
        <taxon>Paenibacillaceae</taxon>
        <taxon>Paenibacillus</taxon>
    </lineage>
</organism>
<dbReference type="RefSeq" id="WP_087916589.1">
    <property type="nucleotide sequence ID" value="NZ_CP021780.1"/>
</dbReference>
<keyword evidence="2" id="KW-1185">Reference proteome</keyword>
<evidence type="ECO:0000313" key="2">
    <source>
        <dbReference type="Proteomes" id="UP000249890"/>
    </source>
</evidence>
<dbReference type="AlphaFoldDB" id="A0A2Z2KQI6"/>
<proteinExistence type="predicted"/>
<dbReference type="EMBL" id="CP021780">
    <property type="protein sequence ID" value="ASA22591.1"/>
    <property type="molecule type" value="Genomic_DNA"/>
</dbReference>
<accession>A0A2Z2KQI6</accession>
<protein>
    <submittedName>
        <fullName evidence="1">Uncharacterized protein</fullName>
    </submittedName>
</protein>